<dbReference type="Gene3D" id="3.40.33.10">
    <property type="entry name" value="CAP"/>
    <property type="match status" value="2"/>
</dbReference>
<dbReference type="PRINTS" id="PR00837">
    <property type="entry name" value="V5TPXLIKE"/>
</dbReference>
<dbReference type="InterPro" id="IPR034113">
    <property type="entry name" value="SCP_GAPR1-like"/>
</dbReference>
<dbReference type="InterPro" id="IPR001283">
    <property type="entry name" value="CRISP-related"/>
</dbReference>
<dbReference type="Proteomes" id="UP001652625">
    <property type="component" value="Chromosome 04"/>
</dbReference>
<gene>
    <name evidence="3" type="primary">LOC100209399</name>
</gene>
<evidence type="ECO:0000259" key="1">
    <source>
        <dbReference type="SMART" id="SM00198"/>
    </source>
</evidence>
<dbReference type="Pfam" id="PF00188">
    <property type="entry name" value="CAP"/>
    <property type="match status" value="2"/>
</dbReference>
<dbReference type="PANTHER" id="PTHR10334">
    <property type="entry name" value="CYSTEINE-RICH SECRETORY PROTEIN-RELATED"/>
    <property type="match status" value="1"/>
</dbReference>
<protein>
    <submittedName>
        <fullName evidence="3">Uncharacterized protein LOC100209399 isoform X2</fullName>
    </submittedName>
</protein>
<dbReference type="SUPFAM" id="SSF55797">
    <property type="entry name" value="PR-1-like"/>
    <property type="match status" value="2"/>
</dbReference>
<keyword evidence="2" id="KW-1185">Reference proteome</keyword>
<feature type="domain" description="SCP" evidence="1">
    <location>
        <begin position="6"/>
        <end position="137"/>
    </location>
</feature>
<sequence>MKNKDTFKKDVLDQHNKYRRNHGVPELKWSYLLEGNAHKWAKKCLKSLLFDYDEQTQEGENIAVMKDIEVSGTTVVDYWYKEMNSYDFSNDGLAQKTGCFTQLIWKSTIKVGVARVSTSNGTQFIVARYFPPGNNLRKVSQNVLPPTIRHMSISRYDGDDRRLSMRPNLAVISPDSPVNVSSLRRASSMGSSLPKASGPIQSDGVFRDELLTSHNLYRSRHNAKPLSLSSGLTLKAQQVAETIAKNEVLTDFDNIGRNMLACTKGITGNEASSIWYNEENDFNYNNKSFSMKTGSFTQMIWKETKEIGVGRAIDDRGCTHVVCLYKPAGNIRALFEENVGLPNGPPPKFIY</sequence>
<dbReference type="SMART" id="SM00198">
    <property type="entry name" value="SCP"/>
    <property type="match status" value="2"/>
</dbReference>
<proteinExistence type="predicted"/>
<organism evidence="2 3">
    <name type="scientific">Hydra vulgaris</name>
    <name type="common">Hydra</name>
    <name type="synonym">Hydra attenuata</name>
    <dbReference type="NCBI Taxonomy" id="6087"/>
    <lineage>
        <taxon>Eukaryota</taxon>
        <taxon>Metazoa</taxon>
        <taxon>Cnidaria</taxon>
        <taxon>Hydrozoa</taxon>
        <taxon>Hydroidolina</taxon>
        <taxon>Anthoathecata</taxon>
        <taxon>Aplanulata</taxon>
        <taxon>Hydridae</taxon>
        <taxon>Hydra</taxon>
    </lineage>
</organism>
<reference evidence="3" key="1">
    <citation type="submission" date="2025-08" db="UniProtKB">
        <authorList>
            <consortium name="RefSeq"/>
        </authorList>
    </citation>
    <scope>IDENTIFICATION</scope>
</reference>
<dbReference type="CDD" id="cd05382">
    <property type="entry name" value="CAP_GAPR1-like"/>
    <property type="match status" value="2"/>
</dbReference>
<name>A0ABM4BRM6_HYDVU</name>
<dbReference type="InterPro" id="IPR014044">
    <property type="entry name" value="CAP_dom"/>
</dbReference>
<feature type="domain" description="SCP" evidence="1">
    <location>
        <begin position="205"/>
        <end position="333"/>
    </location>
</feature>
<dbReference type="InterPro" id="IPR035940">
    <property type="entry name" value="CAP_sf"/>
</dbReference>
<evidence type="ECO:0000313" key="2">
    <source>
        <dbReference type="Proteomes" id="UP001652625"/>
    </source>
</evidence>
<accession>A0ABM4BRM6</accession>
<evidence type="ECO:0000313" key="3">
    <source>
        <dbReference type="RefSeq" id="XP_065651808.1"/>
    </source>
</evidence>
<dbReference type="RefSeq" id="XP_065651808.1">
    <property type="nucleotide sequence ID" value="XM_065795736.1"/>
</dbReference>
<dbReference type="GeneID" id="100209399"/>